<gene>
    <name evidence="1" type="ORF">DPEC_G00167180</name>
</gene>
<evidence type="ECO:0000313" key="2">
    <source>
        <dbReference type="Proteomes" id="UP001157502"/>
    </source>
</evidence>
<keyword evidence="2" id="KW-1185">Reference proteome</keyword>
<reference evidence="1" key="1">
    <citation type="submission" date="2021-05" db="EMBL/GenBank/DDBJ databases">
        <authorList>
            <person name="Pan Q."/>
            <person name="Jouanno E."/>
            <person name="Zahm M."/>
            <person name="Klopp C."/>
            <person name="Cabau C."/>
            <person name="Louis A."/>
            <person name="Berthelot C."/>
            <person name="Parey E."/>
            <person name="Roest Crollius H."/>
            <person name="Montfort J."/>
            <person name="Robinson-Rechavi M."/>
            <person name="Bouchez O."/>
            <person name="Lampietro C."/>
            <person name="Lopez Roques C."/>
            <person name="Donnadieu C."/>
            <person name="Postlethwait J."/>
            <person name="Bobe J."/>
            <person name="Dillon D."/>
            <person name="Chandos A."/>
            <person name="von Hippel F."/>
            <person name="Guiguen Y."/>
        </authorList>
    </citation>
    <scope>NUCLEOTIDE SEQUENCE</scope>
    <source>
        <strain evidence="1">YG-Jan2019</strain>
    </source>
</reference>
<evidence type="ECO:0000313" key="1">
    <source>
        <dbReference type="EMBL" id="KAJ8003224.1"/>
    </source>
</evidence>
<proteinExistence type="predicted"/>
<organism evidence="1 2">
    <name type="scientific">Dallia pectoralis</name>
    <name type="common">Alaska blackfish</name>
    <dbReference type="NCBI Taxonomy" id="75939"/>
    <lineage>
        <taxon>Eukaryota</taxon>
        <taxon>Metazoa</taxon>
        <taxon>Chordata</taxon>
        <taxon>Craniata</taxon>
        <taxon>Vertebrata</taxon>
        <taxon>Euteleostomi</taxon>
        <taxon>Actinopterygii</taxon>
        <taxon>Neopterygii</taxon>
        <taxon>Teleostei</taxon>
        <taxon>Protacanthopterygii</taxon>
        <taxon>Esociformes</taxon>
        <taxon>Umbridae</taxon>
        <taxon>Dallia</taxon>
    </lineage>
</organism>
<protein>
    <submittedName>
        <fullName evidence="1">Uncharacterized protein</fullName>
    </submittedName>
</protein>
<sequence>MERGQTRERRYTGSVMQQAVLSPYRDHLLHLPVLCLPRKPGDTSLMSAPSPTATAEWSENVSQGEVIPSVIPVVTLQPVPVQPGCQ</sequence>
<dbReference type="Proteomes" id="UP001157502">
    <property type="component" value="Chromosome 13"/>
</dbReference>
<accession>A0ACC2GHI9</accession>
<comment type="caution">
    <text evidence="1">The sequence shown here is derived from an EMBL/GenBank/DDBJ whole genome shotgun (WGS) entry which is preliminary data.</text>
</comment>
<dbReference type="EMBL" id="CM055740">
    <property type="protein sequence ID" value="KAJ8003224.1"/>
    <property type="molecule type" value="Genomic_DNA"/>
</dbReference>
<name>A0ACC2GHI9_DALPE</name>